<feature type="domain" description="DUF58" evidence="2">
    <location>
        <begin position="197"/>
        <end position="368"/>
    </location>
</feature>
<evidence type="ECO:0000313" key="3">
    <source>
        <dbReference type="EMBL" id="SCL45317.1"/>
    </source>
</evidence>
<evidence type="ECO:0000259" key="2">
    <source>
        <dbReference type="Pfam" id="PF01882"/>
    </source>
</evidence>
<dbReference type="AlphaFoldDB" id="A0A1C6TU91"/>
<dbReference type="RefSeq" id="WP_091114638.1">
    <property type="nucleotide sequence ID" value="NZ_FMHY01000002.1"/>
</dbReference>
<dbReference type="Pfam" id="PF01882">
    <property type="entry name" value="DUF58"/>
    <property type="match status" value="1"/>
</dbReference>
<gene>
    <name evidence="3" type="ORF">GA0070604_0906</name>
</gene>
<dbReference type="EMBL" id="FMHY01000002">
    <property type="protein sequence ID" value="SCL45317.1"/>
    <property type="molecule type" value="Genomic_DNA"/>
</dbReference>
<evidence type="ECO:0000313" key="4">
    <source>
        <dbReference type="Proteomes" id="UP000199696"/>
    </source>
</evidence>
<evidence type="ECO:0000256" key="1">
    <source>
        <dbReference type="SAM" id="SignalP"/>
    </source>
</evidence>
<organism evidence="3 4">
    <name type="scientific">Micromonospora eburnea</name>
    <dbReference type="NCBI Taxonomy" id="227316"/>
    <lineage>
        <taxon>Bacteria</taxon>
        <taxon>Bacillati</taxon>
        <taxon>Actinomycetota</taxon>
        <taxon>Actinomycetes</taxon>
        <taxon>Micromonosporales</taxon>
        <taxon>Micromonosporaceae</taxon>
        <taxon>Micromonospora</taxon>
    </lineage>
</organism>
<sequence>MTWRAALLLAAGAATLPAWPAPFLGVAVMTGAVLLLVALDWALAAPLHALTATRTGDRTVRLGGTATVTLHLANASGRTLHAQVRDAWVPSAGARPDVPPGQLLTVEPGGTAELPVRLTPARRGDRPAAALTVRSLGPLRLAFRQRAGRPGTPPWTLRVLPRFDSRRHLPEKLAKLRIIDGVQVTRGRGQGTEFDTLREYVIGDDVRSIDWRASARHSDVLVRTWRPERDRRLVCVLDTGRTSAVRVGDEPRLDTAIDAALLLTALAARAGDRVDLLAADSTVRAAVTGSGRPALLTRLVDALAPLQPALVETDFELIAGEVLRRERRRSLVVLFTALEAGPLGEGLLPVLPRLAARHRVVIAATHDPVLTGLTAAKPAGPDDAYAAASAWRALAERDRVRAALSRHGVTVVDAPADRLAPAIADTYLRLKSLGQL</sequence>
<dbReference type="Proteomes" id="UP000199696">
    <property type="component" value="Unassembled WGS sequence"/>
</dbReference>
<dbReference type="STRING" id="227316.GA0070604_0906"/>
<protein>
    <submittedName>
        <fullName evidence="3">Uncharacterized conserved protein, DUF58 family, contains vWF domain</fullName>
    </submittedName>
</protein>
<name>A0A1C6TU91_9ACTN</name>
<dbReference type="OrthoDB" id="845740at2"/>
<reference evidence="4" key="1">
    <citation type="submission" date="2016-06" db="EMBL/GenBank/DDBJ databases">
        <authorList>
            <person name="Varghese N."/>
            <person name="Submissions Spin"/>
        </authorList>
    </citation>
    <scope>NUCLEOTIDE SEQUENCE [LARGE SCALE GENOMIC DNA]</scope>
    <source>
        <strain evidence="4">DSM 44814</strain>
    </source>
</reference>
<keyword evidence="1" id="KW-0732">Signal</keyword>
<accession>A0A1C6TU91</accession>
<dbReference type="InterPro" id="IPR002881">
    <property type="entry name" value="DUF58"/>
</dbReference>
<feature type="chain" id="PRO_5038354889" evidence="1">
    <location>
        <begin position="21"/>
        <end position="436"/>
    </location>
</feature>
<dbReference type="PANTHER" id="PTHR33608">
    <property type="entry name" value="BLL2464 PROTEIN"/>
    <property type="match status" value="1"/>
</dbReference>
<feature type="signal peptide" evidence="1">
    <location>
        <begin position="1"/>
        <end position="20"/>
    </location>
</feature>
<dbReference type="PANTHER" id="PTHR33608:SF3">
    <property type="entry name" value="SLR2013 PROTEIN"/>
    <property type="match status" value="1"/>
</dbReference>
<keyword evidence="4" id="KW-1185">Reference proteome</keyword>
<proteinExistence type="predicted"/>